<gene>
    <name evidence="2" type="ORF">PAC_14782</name>
</gene>
<protein>
    <submittedName>
        <fullName evidence="2">Uncharacterized protein</fullName>
    </submittedName>
</protein>
<dbReference type="EMBL" id="FJOG01000028">
    <property type="protein sequence ID" value="CZR64882.1"/>
    <property type="molecule type" value="Genomic_DNA"/>
</dbReference>
<dbReference type="OrthoDB" id="3563548at2759"/>
<dbReference type="AlphaFoldDB" id="A0A1L7XIL8"/>
<feature type="region of interest" description="Disordered" evidence="1">
    <location>
        <begin position="1"/>
        <end position="27"/>
    </location>
</feature>
<name>A0A1L7XIL8_9HELO</name>
<organism evidence="2 3">
    <name type="scientific">Phialocephala subalpina</name>
    <dbReference type="NCBI Taxonomy" id="576137"/>
    <lineage>
        <taxon>Eukaryota</taxon>
        <taxon>Fungi</taxon>
        <taxon>Dikarya</taxon>
        <taxon>Ascomycota</taxon>
        <taxon>Pezizomycotina</taxon>
        <taxon>Leotiomycetes</taxon>
        <taxon>Helotiales</taxon>
        <taxon>Mollisiaceae</taxon>
        <taxon>Phialocephala</taxon>
        <taxon>Phialocephala fortinii species complex</taxon>
    </lineage>
</organism>
<evidence type="ECO:0000313" key="3">
    <source>
        <dbReference type="Proteomes" id="UP000184330"/>
    </source>
</evidence>
<accession>A0A1L7XIL8</accession>
<feature type="region of interest" description="Disordered" evidence="1">
    <location>
        <begin position="189"/>
        <end position="215"/>
    </location>
</feature>
<reference evidence="2 3" key="1">
    <citation type="submission" date="2016-03" db="EMBL/GenBank/DDBJ databases">
        <authorList>
            <person name="Ploux O."/>
        </authorList>
    </citation>
    <scope>NUCLEOTIDE SEQUENCE [LARGE SCALE GENOMIC DNA]</scope>
    <source>
        <strain evidence="2 3">UAMH 11012</strain>
    </source>
</reference>
<proteinExistence type="predicted"/>
<evidence type="ECO:0000313" key="2">
    <source>
        <dbReference type="EMBL" id="CZR64882.1"/>
    </source>
</evidence>
<feature type="region of interest" description="Disordered" evidence="1">
    <location>
        <begin position="346"/>
        <end position="372"/>
    </location>
</feature>
<sequence length="372" mass="40917">MSGSLPISPQEQRESTLTPSIPDGSDPVAVLEAPDLDAPRYEAVLLATRHLNRQFSWDDAKKAFLVIEIEELARIELKKVWDEIEKGDKNWNPEYYHRREVLKCGHTTNPDTPDAFFSRHASTKARLILRLASKTILHKVKQLMKTPSLVRQLISSFDKEVLHDQIENYIELLDKNATKTSVELLDKNATKKRKQTTDQKAASKRQLTGSSNQESLRQLQIPSAGYLSYAKNISQLENNINRAQALPAIASLHPELNFPHRNLPSPPTTRRVTAEEDNLAHDHAFHPGPTPYYQNQQNLQSELWHPHMISLAYDFDRFYLADAGGGASAAGTTNTAGGAAAGTTNAAGGAAAGTTNAATAGRTAGRTATGLL</sequence>
<keyword evidence="3" id="KW-1185">Reference proteome</keyword>
<feature type="compositionally biased region" description="Polar residues" evidence="1">
    <location>
        <begin position="205"/>
        <end position="215"/>
    </location>
</feature>
<evidence type="ECO:0000256" key="1">
    <source>
        <dbReference type="SAM" id="MobiDB-lite"/>
    </source>
</evidence>
<feature type="compositionally biased region" description="Polar residues" evidence="1">
    <location>
        <begin position="1"/>
        <end position="19"/>
    </location>
</feature>
<dbReference type="Proteomes" id="UP000184330">
    <property type="component" value="Unassembled WGS sequence"/>
</dbReference>